<accession>A0A0D6JEA5</accession>
<keyword evidence="7" id="KW-1185">Reference proteome</keyword>
<dbReference type="SUPFAM" id="SSF75217">
    <property type="entry name" value="alpha/beta knot"/>
    <property type="match status" value="1"/>
</dbReference>
<keyword evidence="5" id="KW-0698">rRNA processing</keyword>
<reference evidence="7" key="1">
    <citation type="submission" date="2015-02" db="EMBL/GenBank/DDBJ databases">
        <authorList>
            <person name="Chooi Y.-H."/>
        </authorList>
    </citation>
    <scope>NUCLEOTIDE SEQUENCE [LARGE SCALE GENOMIC DNA]</scope>
    <source>
        <strain evidence="7">strain Y</strain>
    </source>
</reference>
<dbReference type="KEGG" id="fil:BN1229_v1_1379"/>
<keyword evidence="2 5" id="KW-0808">Transferase</keyword>
<dbReference type="EC" id="2.1.1.177" evidence="5"/>
<sequence>MRLSIVAIGRLKDGPERQLMARYATLLDGLGRGCGIGPLTVTELPEARGGDVAKRTSDEAQRLLKAAGAADVIVLLDERGKAISSLQLAQSIREDRDGGVKSIAFLIGGADGHGDEAKAAAHRRLSLSTLTLPHGLARIVLTEQLYRAASIVAGHPYHRE</sequence>
<dbReference type="InterPro" id="IPR003742">
    <property type="entry name" value="RlmH-like"/>
</dbReference>
<feature type="binding site" evidence="5">
    <location>
        <position position="76"/>
    </location>
    <ligand>
        <name>S-adenosyl-L-methionine</name>
        <dbReference type="ChEBI" id="CHEBI:59789"/>
    </ligand>
</feature>
<gene>
    <name evidence="5 6" type="primary">rlmH</name>
    <name evidence="6" type="ORF">YBN1229_v1_1378</name>
</gene>
<name>A0A0D6JEA5_9HYPH</name>
<evidence type="ECO:0000256" key="2">
    <source>
        <dbReference type="ARBA" id="ARBA00022679"/>
    </source>
</evidence>
<dbReference type="GO" id="GO:0005737">
    <property type="term" value="C:cytoplasm"/>
    <property type="evidence" value="ECO:0007669"/>
    <property type="project" value="UniProtKB-SubCell"/>
</dbReference>
<evidence type="ECO:0000256" key="3">
    <source>
        <dbReference type="ARBA" id="ARBA00022691"/>
    </source>
</evidence>
<dbReference type="AlphaFoldDB" id="A0A0D6JEA5"/>
<dbReference type="GO" id="GO:0070038">
    <property type="term" value="F:rRNA (pseudouridine-N3-)-methyltransferase activity"/>
    <property type="evidence" value="ECO:0007669"/>
    <property type="project" value="UniProtKB-UniRule"/>
</dbReference>
<feature type="binding site" evidence="5">
    <location>
        <position position="108"/>
    </location>
    <ligand>
        <name>S-adenosyl-L-methionine</name>
        <dbReference type="ChEBI" id="CHEBI:59789"/>
    </ligand>
</feature>
<comment type="subunit">
    <text evidence="5">Homodimer.</text>
</comment>
<comment type="similarity">
    <text evidence="4 5">Belongs to the RNA methyltransferase RlmH family.</text>
</comment>
<dbReference type="HAMAP" id="MF_00658">
    <property type="entry name" value="23SrRNA_methyltr_H"/>
    <property type="match status" value="1"/>
</dbReference>
<dbReference type="PANTHER" id="PTHR33603:SF1">
    <property type="entry name" value="RIBOSOMAL RNA LARGE SUBUNIT METHYLTRANSFERASE H"/>
    <property type="match status" value="1"/>
</dbReference>
<dbReference type="InterPro" id="IPR029026">
    <property type="entry name" value="tRNA_m1G_MTases_N"/>
</dbReference>
<dbReference type="InterPro" id="IPR029028">
    <property type="entry name" value="Alpha/beta_knot_MTases"/>
</dbReference>
<dbReference type="PANTHER" id="PTHR33603">
    <property type="entry name" value="METHYLTRANSFERASE"/>
    <property type="match status" value="1"/>
</dbReference>
<dbReference type="Proteomes" id="UP000033187">
    <property type="component" value="Chromosome 1"/>
</dbReference>
<organism evidence="6 7">
    <name type="scientific">Candidatus Filomicrobium marinum</name>
    <dbReference type="NCBI Taxonomy" id="1608628"/>
    <lineage>
        <taxon>Bacteria</taxon>
        <taxon>Pseudomonadati</taxon>
        <taxon>Pseudomonadota</taxon>
        <taxon>Alphaproteobacteria</taxon>
        <taxon>Hyphomicrobiales</taxon>
        <taxon>Hyphomicrobiaceae</taxon>
        <taxon>Filomicrobium</taxon>
    </lineage>
</organism>
<dbReference type="Pfam" id="PF02590">
    <property type="entry name" value="SPOUT_MTase"/>
    <property type="match status" value="1"/>
</dbReference>
<evidence type="ECO:0000313" key="6">
    <source>
        <dbReference type="EMBL" id="CPR17699.1"/>
    </source>
</evidence>
<dbReference type="CDD" id="cd18081">
    <property type="entry name" value="RlmH-like"/>
    <property type="match status" value="1"/>
</dbReference>
<dbReference type="OrthoDB" id="9806643at2"/>
<evidence type="ECO:0000256" key="5">
    <source>
        <dbReference type="HAMAP-Rule" id="MF_00658"/>
    </source>
</evidence>
<dbReference type="PIRSF" id="PIRSF004505">
    <property type="entry name" value="MT_bac"/>
    <property type="match status" value="1"/>
</dbReference>
<evidence type="ECO:0000313" key="7">
    <source>
        <dbReference type="Proteomes" id="UP000033187"/>
    </source>
</evidence>
<comment type="function">
    <text evidence="5">Specifically methylates the pseudouridine at position 1915 (m3Psi1915) in 23S rRNA.</text>
</comment>
<comment type="catalytic activity">
    <reaction evidence="5">
        <text>pseudouridine(1915) in 23S rRNA + S-adenosyl-L-methionine = N(3)-methylpseudouridine(1915) in 23S rRNA + S-adenosyl-L-homocysteine + H(+)</text>
        <dbReference type="Rhea" id="RHEA:42752"/>
        <dbReference type="Rhea" id="RHEA-COMP:10221"/>
        <dbReference type="Rhea" id="RHEA-COMP:10222"/>
        <dbReference type="ChEBI" id="CHEBI:15378"/>
        <dbReference type="ChEBI" id="CHEBI:57856"/>
        <dbReference type="ChEBI" id="CHEBI:59789"/>
        <dbReference type="ChEBI" id="CHEBI:65314"/>
        <dbReference type="ChEBI" id="CHEBI:74486"/>
        <dbReference type="EC" id="2.1.1.177"/>
    </reaction>
</comment>
<dbReference type="RefSeq" id="WP_046477416.1">
    <property type="nucleotide sequence ID" value="NZ_LN829118.1"/>
</dbReference>
<keyword evidence="1 5" id="KW-0489">Methyltransferase</keyword>
<comment type="subcellular location">
    <subcellularLocation>
        <location evidence="5">Cytoplasm</location>
    </subcellularLocation>
</comment>
<feature type="binding site" evidence="5">
    <location>
        <begin position="127"/>
        <end position="132"/>
    </location>
    <ligand>
        <name>S-adenosyl-L-methionine</name>
        <dbReference type="ChEBI" id="CHEBI:59789"/>
    </ligand>
</feature>
<keyword evidence="5" id="KW-0963">Cytoplasm</keyword>
<evidence type="ECO:0000256" key="4">
    <source>
        <dbReference type="ARBA" id="ARBA00038303"/>
    </source>
</evidence>
<protein>
    <recommendedName>
        <fullName evidence="5">Ribosomal RNA large subunit methyltransferase H</fullName>
        <ecNumber evidence="5">2.1.1.177</ecNumber>
    </recommendedName>
    <alternativeName>
        <fullName evidence="5">23S rRNA (pseudouridine1915-N3)-methyltransferase</fullName>
    </alternativeName>
    <alternativeName>
        <fullName evidence="5">23S rRNA m3Psi1915 methyltransferase</fullName>
    </alternativeName>
    <alternativeName>
        <fullName evidence="5">rRNA (pseudouridine-N3-)-methyltransferase RlmH</fullName>
    </alternativeName>
</protein>
<evidence type="ECO:0000256" key="1">
    <source>
        <dbReference type="ARBA" id="ARBA00022603"/>
    </source>
</evidence>
<dbReference type="KEGG" id="fiy:BN1229_v1_1378"/>
<keyword evidence="3 5" id="KW-0949">S-adenosyl-L-methionine</keyword>
<dbReference type="Gene3D" id="3.40.1280.10">
    <property type="match status" value="1"/>
</dbReference>
<proteinExistence type="inferred from homology"/>
<dbReference type="EMBL" id="LN829119">
    <property type="protein sequence ID" value="CPR17699.1"/>
    <property type="molecule type" value="Genomic_DNA"/>
</dbReference>
<dbReference type="NCBIfam" id="NF000989">
    <property type="entry name" value="PRK00103.2-3"/>
    <property type="match status" value="1"/>
</dbReference>